<organism evidence="1 2">
    <name type="scientific">Algoriphagus machipongonensis</name>
    <dbReference type="NCBI Taxonomy" id="388413"/>
    <lineage>
        <taxon>Bacteria</taxon>
        <taxon>Pseudomonadati</taxon>
        <taxon>Bacteroidota</taxon>
        <taxon>Cytophagia</taxon>
        <taxon>Cytophagales</taxon>
        <taxon>Cyclobacteriaceae</taxon>
        <taxon>Algoriphagus</taxon>
    </lineage>
</organism>
<dbReference type="AlphaFoldDB" id="A3I084"/>
<proteinExistence type="predicted"/>
<dbReference type="Proteomes" id="UP000003919">
    <property type="component" value="Unassembled WGS sequence"/>
</dbReference>
<name>A3I084_9BACT</name>
<comment type="caution">
    <text evidence="1">The sequence shown here is derived from an EMBL/GenBank/DDBJ whole genome shotgun (WGS) entry which is preliminary data.</text>
</comment>
<sequence>MEDTTSLSLFLYPHSLAIFAKDKNLANIGIHYYTSFDWDDLDKIVVSDPLLKLDLPAKLYIHQPVFSLVPGVLFQPGQEESYLSFAGKMEKDLFYYSSPMDSNNIQLVSFLSKKAKKALEARFSELSYHHGASSFLSYLFKERFNLIGQEISVCIIDNYIYLAAFTDQEISVFNIFEIKSREDILKYISILITQLGYEKNHVRITVYGATEHYEVTENWAKDYFLHFRILRPHSNQNYSHGFKHLKSGGLFEAFWQFE</sequence>
<keyword evidence="2" id="KW-1185">Reference proteome</keyword>
<dbReference type="CDD" id="cd24013">
    <property type="entry name" value="ASKHA_ATPase_BT3980-like"/>
    <property type="match status" value="1"/>
</dbReference>
<dbReference type="Pfam" id="PF12864">
    <property type="entry name" value="DUF3822"/>
    <property type="match status" value="1"/>
</dbReference>
<reference evidence="1 2" key="1">
    <citation type="journal article" date="2011" name="J. Bacteriol.">
        <title>Complete genome sequence of Algoriphagus sp. PR1, bacterial prey of a colony-forming choanoflagellate.</title>
        <authorList>
            <person name="Alegado R.A."/>
            <person name="Ferriera S."/>
            <person name="Nusbaum C."/>
            <person name="Young S.K."/>
            <person name="Zeng Q."/>
            <person name="Imamovic A."/>
            <person name="Fairclough S.R."/>
            <person name="King N."/>
        </authorList>
    </citation>
    <scope>NUCLEOTIDE SEQUENCE [LARGE SCALE GENOMIC DNA]</scope>
    <source>
        <strain evidence="1 2">PR1</strain>
    </source>
</reference>
<dbReference type="Gene3D" id="3.30.420.250">
    <property type="match status" value="1"/>
</dbReference>
<gene>
    <name evidence="1" type="ORF">ALPR1_14664</name>
</gene>
<dbReference type="EMBL" id="AAXU02000001">
    <property type="protein sequence ID" value="EAZ79880.2"/>
    <property type="molecule type" value="Genomic_DNA"/>
</dbReference>
<evidence type="ECO:0000313" key="1">
    <source>
        <dbReference type="EMBL" id="EAZ79880.2"/>
    </source>
</evidence>
<dbReference type="HOGENOM" id="CLU_087549_0_0_10"/>
<evidence type="ECO:0000313" key="2">
    <source>
        <dbReference type="Proteomes" id="UP000003919"/>
    </source>
</evidence>
<dbReference type="STRING" id="388413.ALPR1_14664"/>
<dbReference type="Gene3D" id="3.30.420.260">
    <property type="match status" value="1"/>
</dbReference>
<evidence type="ECO:0008006" key="3">
    <source>
        <dbReference type="Google" id="ProtNLM"/>
    </source>
</evidence>
<protein>
    <recommendedName>
        <fullName evidence="3">DUF3822 domain-containing protein</fullName>
    </recommendedName>
</protein>
<accession>A3I084</accession>
<dbReference type="InterPro" id="IPR024213">
    <property type="entry name" value="DUF3822"/>
</dbReference>